<proteinExistence type="predicted"/>
<dbReference type="RefSeq" id="XP_018291108.1">
    <property type="nucleotide sequence ID" value="XM_018436047.1"/>
</dbReference>
<name>A0A162NCF2_PHYB8</name>
<dbReference type="InParanoid" id="A0A162NCF2"/>
<gene>
    <name evidence="1" type="ORF">PHYBLDRAFT_169325</name>
</gene>
<organism evidence="1 2">
    <name type="scientific">Phycomyces blakesleeanus (strain ATCC 8743b / DSM 1359 / FGSC 10004 / NBRC 33097 / NRRL 1555)</name>
    <dbReference type="NCBI Taxonomy" id="763407"/>
    <lineage>
        <taxon>Eukaryota</taxon>
        <taxon>Fungi</taxon>
        <taxon>Fungi incertae sedis</taxon>
        <taxon>Mucoromycota</taxon>
        <taxon>Mucoromycotina</taxon>
        <taxon>Mucoromycetes</taxon>
        <taxon>Mucorales</taxon>
        <taxon>Phycomycetaceae</taxon>
        <taxon>Phycomyces</taxon>
    </lineage>
</organism>
<protein>
    <submittedName>
        <fullName evidence="1">Uncharacterized protein</fullName>
    </submittedName>
</protein>
<keyword evidence="2" id="KW-1185">Reference proteome</keyword>
<evidence type="ECO:0000313" key="2">
    <source>
        <dbReference type="Proteomes" id="UP000077315"/>
    </source>
</evidence>
<evidence type="ECO:0000313" key="1">
    <source>
        <dbReference type="EMBL" id="OAD73068.1"/>
    </source>
</evidence>
<accession>A0A162NCF2</accession>
<dbReference type="Proteomes" id="UP000077315">
    <property type="component" value="Unassembled WGS sequence"/>
</dbReference>
<dbReference type="OrthoDB" id="10664536at2759"/>
<sequence length="102" mass="11693">MAYITLMIFFSLTKYEDVVEVHQCKLIKAVTQYSVHQALESRGCIGQFKRENKEFVLAITSVKCRLWDITGVDFHLMIATFKVKAGEMGGSMESFQAFIDSW</sequence>
<dbReference type="EMBL" id="KV440982">
    <property type="protein sequence ID" value="OAD73068.1"/>
    <property type="molecule type" value="Genomic_DNA"/>
</dbReference>
<dbReference type="AlphaFoldDB" id="A0A162NCF2"/>
<dbReference type="GeneID" id="28996953"/>
<dbReference type="VEuPathDB" id="FungiDB:PHYBLDRAFT_169325"/>
<reference evidence="2" key="1">
    <citation type="submission" date="2015-06" db="EMBL/GenBank/DDBJ databases">
        <title>Expansion of signal transduction pathways in fungi by whole-genome duplication.</title>
        <authorList>
            <consortium name="DOE Joint Genome Institute"/>
            <person name="Corrochano L.M."/>
            <person name="Kuo A."/>
            <person name="Marcet-Houben M."/>
            <person name="Polaino S."/>
            <person name="Salamov A."/>
            <person name="Villalobos J.M."/>
            <person name="Alvarez M.I."/>
            <person name="Avalos J."/>
            <person name="Benito E.P."/>
            <person name="Benoit I."/>
            <person name="Burger G."/>
            <person name="Camino L.P."/>
            <person name="Canovas D."/>
            <person name="Cerda-Olmedo E."/>
            <person name="Cheng J.-F."/>
            <person name="Dominguez A."/>
            <person name="Elias M."/>
            <person name="Eslava A.P."/>
            <person name="Glaser F."/>
            <person name="Grimwood J."/>
            <person name="Gutierrez G."/>
            <person name="Heitman J."/>
            <person name="Henrissat B."/>
            <person name="Iturriaga E.A."/>
            <person name="Lang B.F."/>
            <person name="Lavin J.L."/>
            <person name="Lee S."/>
            <person name="Li W."/>
            <person name="Lindquist E."/>
            <person name="Lopez-Garcia S."/>
            <person name="Luque E.M."/>
            <person name="Marcos A.T."/>
            <person name="Martin J."/>
            <person name="McCluskey K."/>
            <person name="Medina H.R."/>
            <person name="Miralles-Duran A."/>
            <person name="Miyazaki A."/>
            <person name="Munoz-Torres E."/>
            <person name="Oguiza J.A."/>
            <person name="Ohm R."/>
            <person name="Olmedo M."/>
            <person name="Orejas M."/>
            <person name="Ortiz-Castellanos L."/>
            <person name="Pisabarro A.G."/>
            <person name="Rodriguez-Romero J."/>
            <person name="Ruiz-Herrera J."/>
            <person name="Ruiz-Vazquez R."/>
            <person name="Sanz C."/>
            <person name="Schackwitz W."/>
            <person name="Schmutz J."/>
            <person name="Shahriari M."/>
            <person name="Shelest E."/>
            <person name="Silva-Franco F."/>
            <person name="Soanes D."/>
            <person name="Syed K."/>
            <person name="Tagua V.G."/>
            <person name="Talbot N.J."/>
            <person name="Thon M."/>
            <person name="De vries R.P."/>
            <person name="Wiebenga A."/>
            <person name="Yadav J.S."/>
            <person name="Braun E.L."/>
            <person name="Baker S."/>
            <person name="Garre V."/>
            <person name="Horwitz B."/>
            <person name="Torres-Martinez S."/>
            <person name="Idnurm A."/>
            <person name="Herrera-Estrella A."/>
            <person name="Gabaldon T."/>
            <person name="Grigoriev I.V."/>
        </authorList>
    </citation>
    <scope>NUCLEOTIDE SEQUENCE [LARGE SCALE GENOMIC DNA]</scope>
    <source>
        <strain evidence="2">NRRL 1555(-)</strain>
    </source>
</reference>